<dbReference type="AlphaFoldDB" id="A0A498HHH6"/>
<evidence type="ECO:0000313" key="2">
    <source>
        <dbReference type="EMBL" id="RXH68945.1"/>
    </source>
</evidence>
<reference evidence="2 3" key="1">
    <citation type="submission" date="2018-10" db="EMBL/GenBank/DDBJ databases">
        <title>A high-quality apple genome assembly.</title>
        <authorList>
            <person name="Hu J."/>
        </authorList>
    </citation>
    <scope>NUCLEOTIDE SEQUENCE [LARGE SCALE GENOMIC DNA]</scope>
    <source>
        <strain evidence="3">cv. HFTH1</strain>
        <tissue evidence="2">Young leaf</tissue>
    </source>
</reference>
<evidence type="ECO:0000256" key="1">
    <source>
        <dbReference type="SAM" id="MobiDB-lite"/>
    </source>
</evidence>
<dbReference type="Proteomes" id="UP000290289">
    <property type="component" value="Chromosome 17"/>
</dbReference>
<gene>
    <name evidence="2" type="ORF">DVH24_031278</name>
</gene>
<comment type="caution">
    <text evidence="2">The sequence shown here is derived from an EMBL/GenBank/DDBJ whole genome shotgun (WGS) entry which is preliminary data.</text>
</comment>
<name>A0A498HHH6_MALDO</name>
<sequence length="77" mass="7313">MCTAISLQKSDMAASSSSSVVGTPPFMDGDRAGTGAQAAGSFDVGEGVVGGVLLVEGGGGTEGDAPGEAAETVMASF</sequence>
<dbReference type="EMBL" id="RDQH01000343">
    <property type="protein sequence ID" value="RXH68945.1"/>
    <property type="molecule type" value="Genomic_DNA"/>
</dbReference>
<feature type="region of interest" description="Disordered" evidence="1">
    <location>
        <begin position="1"/>
        <end position="38"/>
    </location>
</feature>
<organism evidence="2 3">
    <name type="scientific">Malus domestica</name>
    <name type="common">Apple</name>
    <name type="synonym">Pyrus malus</name>
    <dbReference type="NCBI Taxonomy" id="3750"/>
    <lineage>
        <taxon>Eukaryota</taxon>
        <taxon>Viridiplantae</taxon>
        <taxon>Streptophyta</taxon>
        <taxon>Embryophyta</taxon>
        <taxon>Tracheophyta</taxon>
        <taxon>Spermatophyta</taxon>
        <taxon>Magnoliopsida</taxon>
        <taxon>eudicotyledons</taxon>
        <taxon>Gunneridae</taxon>
        <taxon>Pentapetalae</taxon>
        <taxon>rosids</taxon>
        <taxon>fabids</taxon>
        <taxon>Rosales</taxon>
        <taxon>Rosaceae</taxon>
        <taxon>Amygdaloideae</taxon>
        <taxon>Maleae</taxon>
        <taxon>Malus</taxon>
    </lineage>
</organism>
<protein>
    <submittedName>
        <fullName evidence="2">Uncharacterized protein</fullName>
    </submittedName>
</protein>
<keyword evidence="3" id="KW-1185">Reference proteome</keyword>
<proteinExistence type="predicted"/>
<evidence type="ECO:0000313" key="3">
    <source>
        <dbReference type="Proteomes" id="UP000290289"/>
    </source>
</evidence>
<accession>A0A498HHH6</accession>